<accession>A0ABT1T922</accession>
<gene>
    <name evidence="2" type="ORF">NPE20_24165</name>
</gene>
<comment type="caution">
    <text evidence="2">The sequence shown here is derived from an EMBL/GenBank/DDBJ whole genome shotgun (WGS) entry which is preliminary data.</text>
</comment>
<dbReference type="EMBL" id="JANHOH010000011">
    <property type="protein sequence ID" value="MCQ6961092.1"/>
    <property type="molecule type" value="Genomic_DNA"/>
</dbReference>
<reference evidence="2 3" key="1">
    <citation type="submission" date="2022-07" db="EMBL/GenBank/DDBJ databases">
        <title>Mucilaginibacter sp. JC4.</title>
        <authorList>
            <person name="Le V."/>
            <person name="Ko S.-R."/>
            <person name="Ahn C.-Y."/>
            <person name="Oh H.-M."/>
        </authorList>
    </citation>
    <scope>NUCLEOTIDE SEQUENCE [LARGE SCALE GENOMIC DNA]</scope>
    <source>
        <strain evidence="2 3">JC4</strain>
    </source>
</reference>
<keyword evidence="1" id="KW-1133">Transmembrane helix</keyword>
<organism evidence="2 3">
    <name type="scientific">Mucilaginibacter aquariorum</name>
    <dbReference type="NCBI Taxonomy" id="2967225"/>
    <lineage>
        <taxon>Bacteria</taxon>
        <taxon>Pseudomonadati</taxon>
        <taxon>Bacteroidota</taxon>
        <taxon>Sphingobacteriia</taxon>
        <taxon>Sphingobacteriales</taxon>
        <taxon>Sphingobacteriaceae</taxon>
        <taxon>Mucilaginibacter</taxon>
    </lineage>
</organism>
<feature type="transmembrane region" description="Helical" evidence="1">
    <location>
        <begin position="64"/>
        <end position="83"/>
    </location>
</feature>
<dbReference type="Proteomes" id="UP001204376">
    <property type="component" value="Unassembled WGS sequence"/>
</dbReference>
<keyword evidence="3" id="KW-1185">Reference proteome</keyword>
<evidence type="ECO:0000256" key="1">
    <source>
        <dbReference type="SAM" id="Phobius"/>
    </source>
</evidence>
<feature type="transmembrane region" description="Helical" evidence="1">
    <location>
        <begin position="37"/>
        <end position="57"/>
    </location>
</feature>
<evidence type="ECO:0000313" key="2">
    <source>
        <dbReference type="EMBL" id="MCQ6961092.1"/>
    </source>
</evidence>
<protein>
    <submittedName>
        <fullName evidence="2">Uncharacterized protein</fullName>
    </submittedName>
</protein>
<evidence type="ECO:0000313" key="3">
    <source>
        <dbReference type="Proteomes" id="UP001204376"/>
    </source>
</evidence>
<keyword evidence="1" id="KW-0812">Transmembrane</keyword>
<keyword evidence="1" id="KW-0472">Membrane</keyword>
<name>A0ABT1T922_9SPHI</name>
<dbReference type="RefSeq" id="WP_256541260.1">
    <property type="nucleotide sequence ID" value="NZ_JANHOH010000011.1"/>
</dbReference>
<proteinExistence type="predicted"/>
<sequence>MVTLTTHSVRYNNKIWGQSSFISIMLEKISSVQVLSISYPLLWILGALTGVAGLALATTRNGGTLEVVISLFIPFFIIVGYFMSRRHVCTITSDGASKIVFRTENMPTEALIDFVNKIEVAKHKRMG</sequence>